<accession>A0AAE3ZQ84</accession>
<evidence type="ECO:0000256" key="10">
    <source>
        <dbReference type="ARBA" id="ARBA00023049"/>
    </source>
</evidence>
<dbReference type="Gene3D" id="1.10.390.10">
    <property type="entry name" value="Neutral Protease Domain 2"/>
    <property type="match status" value="1"/>
</dbReference>
<evidence type="ECO:0000256" key="3">
    <source>
        <dbReference type="ARBA" id="ARBA00010136"/>
    </source>
</evidence>
<reference evidence="15 16" key="1">
    <citation type="submission" date="2023-07" db="EMBL/GenBank/DDBJ databases">
        <title>Sequencing the genomes of 1000 actinobacteria strains.</title>
        <authorList>
            <person name="Klenk H.-P."/>
        </authorList>
    </citation>
    <scope>NUCLEOTIDE SEQUENCE [LARGE SCALE GENOMIC DNA]</scope>
    <source>
        <strain evidence="15 16">DSM 44711</strain>
    </source>
</reference>
<evidence type="ECO:0000313" key="15">
    <source>
        <dbReference type="EMBL" id="MDR7322805.1"/>
    </source>
</evidence>
<dbReference type="GO" id="GO:0008237">
    <property type="term" value="F:metallopeptidase activity"/>
    <property type="evidence" value="ECO:0007669"/>
    <property type="project" value="UniProtKB-KW"/>
</dbReference>
<evidence type="ECO:0000256" key="8">
    <source>
        <dbReference type="ARBA" id="ARBA00022801"/>
    </source>
</evidence>
<dbReference type="CDD" id="cd09603">
    <property type="entry name" value="M1_APN_like"/>
    <property type="match status" value="1"/>
</dbReference>
<comment type="similarity">
    <text evidence="3">Belongs to the peptidase M1 family.</text>
</comment>
<dbReference type="InterPro" id="IPR014782">
    <property type="entry name" value="Peptidase_M1_dom"/>
</dbReference>
<dbReference type="GO" id="GO:0008270">
    <property type="term" value="F:zinc ion binding"/>
    <property type="evidence" value="ECO:0007669"/>
    <property type="project" value="InterPro"/>
</dbReference>
<evidence type="ECO:0000259" key="14">
    <source>
        <dbReference type="Pfam" id="PF17900"/>
    </source>
</evidence>
<dbReference type="InterPro" id="IPR050344">
    <property type="entry name" value="Peptidase_M1_aminopeptidases"/>
</dbReference>
<keyword evidence="10" id="KW-0482">Metalloprotease</keyword>
<evidence type="ECO:0000259" key="13">
    <source>
        <dbReference type="Pfam" id="PF01433"/>
    </source>
</evidence>
<dbReference type="EC" id="3.4.11.2" evidence="4"/>
<keyword evidence="9" id="KW-0862">Zinc</keyword>
<keyword evidence="8" id="KW-0378">Hydrolase</keyword>
<comment type="cofactor">
    <cofactor evidence="2">
        <name>Zn(2+)</name>
        <dbReference type="ChEBI" id="CHEBI:29105"/>
    </cofactor>
</comment>
<evidence type="ECO:0000256" key="1">
    <source>
        <dbReference type="ARBA" id="ARBA00000098"/>
    </source>
</evidence>
<proteinExistence type="inferred from homology"/>
<comment type="caution">
    <text evidence="15">The sequence shown here is derived from an EMBL/GenBank/DDBJ whole genome shotgun (WGS) entry which is preliminary data.</text>
</comment>
<dbReference type="PRINTS" id="PR00756">
    <property type="entry name" value="ALADIPTASE"/>
</dbReference>
<keyword evidence="16" id="KW-1185">Reference proteome</keyword>
<dbReference type="GO" id="GO:0016285">
    <property type="term" value="F:alanyl aminopeptidase activity"/>
    <property type="evidence" value="ECO:0007669"/>
    <property type="project" value="UniProtKB-EC"/>
</dbReference>
<evidence type="ECO:0000256" key="12">
    <source>
        <dbReference type="ARBA" id="ARBA00031533"/>
    </source>
</evidence>
<dbReference type="GO" id="GO:0006508">
    <property type="term" value="P:proteolysis"/>
    <property type="evidence" value="ECO:0007669"/>
    <property type="project" value="UniProtKB-KW"/>
</dbReference>
<name>A0AAE3ZQ84_9ACTN</name>
<dbReference type="SUPFAM" id="SSF63737">
    <property type="entry name" value="Leukotriene A4 hydrolase N-terminal domain"/>
    <property type="match status" value="1"/>
</dbReference>
<dbReference type="SUPFAM" id="SSF55486">
    <property type="entry name" value="Metalloproteases ('zincins'), catalytic domain"/>
    <property type="match status" value="1"/>
</dbReference>
<dbReference type="RefSeq" id="WP_374727847.1">
    <property type="nucleotide sequence ID" value="NZ_JAVDYC010000001.1"/>
</dbReference>
<evidence type="ECO:0000256" key="6">
    <source>
        <dbReference type="ARBA" id="ARBA00022670"/>
    </source>
</evidence>
<comment type="catalytic activity">
    <reaction evidence="1">
        <text>Release of an N-terminal amino acid, Xaa-|-Yaa- from a peptide, amide or arylamide. Xaa is preferably Ala, but may be most amino acids including Pro (slow action). When a terminal hydrophobic residue is followed by a prolyl residue, the two may be released as an intact Xaa-Pro dipeptide.</text>
        <dbReference type="EC" id="3.4.11.2"/>
    </reaction>
</comment>
<dbReference type="InterPro" id="IPR045357">
    <property type="entry name" value="Aminopeptidase_N-like_N"/>
</dbReference>
<dbReference type="PROSITE" id="PS51257">
    <property type="entry name" value="PROKAR_LIPOPROTEIN"/>
    <property type="match status" value="1"/>
</dbReference>
<evidence type="ECO:0000313" key="16">
    <source>
        <dbReference type="Proteomes" id="UP001183629"/>
    </source>
</evidence>
<feature type="domain" description="Aminopeptidase N-like N-terminal" evidence="14">
    <location>
        <begin position="74"/>
        <end position="241"/>
    </location>
</feature>
<gene>
    <name evidence="15" type="ORF">J2S44_003055</name>
</gene>
<keyword evidence="7" id="KW-0479">Metal-binding</keyword>
<protein>
    <recommendedName>
        <fullName evidence="5">Aminopeptidase N</fullName>
        <ecNumber evidence="4">3.4.11.2</ecNumber>
    </recommendedName>
    <alternativeName>
        <fullName evidence="11">Alanine aminopeptidase</fullName>
    </alternativeName>
    <alternativeName>
        <fullName evidence="12">Lysyl aminopeptidase</fullName>
    </alternativeName>
</protein>
<feature type="domain" description="Peptidase M1 membrane alanine aminopeptidase" evidence="13">
    <location>
        <begin position="287"/>
        <end position="472"/>
    </location>
</feature>
<dbReference type="EMBL" id="JAVDYC010000001">
    <property type="protein sequence ID" value="MDR7322805.1"/>
    <property type="molecule type" value="Genomic_DNA"/>
</dbReference>
<keyword evidence="15" id="KW-0031">Aminopeptidase</keyword>
<dbReference type="Pfam" id="PF17900">
    <property type="entry name" value="Peptidase_M1_N"/>
    <property type="match status" value="1"/>
</dbReference>
<dbReference type="InterPro" id="IPR042097">
    <property type="entry name" value="Aminopeptidase_N-like_N_sf"/>
</dbReference>
<dbReference type="PANTHER" id="PTHR11533:SF297">
    <property type="entry name" value="AMINOPEPTIDASE N"/>
    <property type="match status" value="1"/>
</dbReference>
<dbReference type="AlphaFoldDB" id="A0AAE3ZQ84"/>
<dbReference type="Pfam" id="PF01433">
    <property type="entry name" value="Peptidase_M1"/>
    <property type="match status" value="1"/>
</dbReference>
<sequence>MSLRKSDRENGRRGLRRSAAAVLIAALLTTACTSPPRTPTGLPSGTGGADGVGAEGIGDPYFPRYGNGGYDVGHYGIQVRYDPATDRLTGRVAITAVAAAPLRRFNLDFTGLPTSKVTVNGQPATARQEESELVVTPAAVVRGDFTVEIDYAGVPQPIKAILGDGGWLHTDDGAIALGQPESASSWFPVNDHPLDKATFDLAISVPEGLSALSNGTPEGTTTADGWTTWRWAERAPMAPYLTTLVIGDYRITSGSHRNRPILTAVASSFPADGDADRAMARTAEVADFLETQFGPYPFESYGGVVVADPRISYALETQSRPVYGPSFFRAGSDSTWVVAHELAHQWFGDSVSIGGWQHIWLNEGFASYAEWLWAEKDRKISVQSQFDDVYRLMDWSIPTGDPGPANIFSGAVYRRGALTVHALRLTVGDDAFFRILKAWTGERRNGNAVTADFVSLSERVSGKSLRPLFDAWLFGTTQPPVPKP</sequence>
<dbReference type="Gene3D" id="2.60.40.1730">
    <property type="entry name" value="tricorn interacting facor f3 domain"/>
    <property type="match status" value="1"/>
</dbReference>
<dbReference type="Proteomes" id="UP001183629">
    <property type="component" value="Unassembled WGS sequence"/>
</dbReference>
<organism evidence="15 16">
    <name type="scientific">Catenuloplanes niger</name>
    <dbReference type="NCBI Taxonomy" id="587534"/>
    <lineage>
        <taxon>Bacteria</taxon>
        <taxon>Bacillati</taxon>
        <taxon>Actinomycetota</taxon>
        <taxon>Actinomycetes</taxon>
        <taxon>Micromonosporales</taxon>
        <taxon>Micromonosporaceae</taxon>
        <taxon>Catenuloplanes</taxon>
    </lineage>
</organism>
<evidence type="ECO:0000256" key="2">
    <source>
        <dbReference type="ARBA" id="ARBA00001947"/>
    </source>
</evidence>
<evidence type="ECO:0000256" key="5">
    <source>
        <dbReference type="ARBA" id="ARBA00015611"/>
    </source>
</evidence>
<keyword evidence="6" id="KW-0645">Protease</keyword>
<dbReference type="InterPro" id="IPR001930">
    <property type="entry name" value="Peptidase_M1"/>
</dbReference>
<dbReference type="InterPro" id="IPR027268">
    <property type="entry name" value="Peptidase_M4/M1_CTD_sf"/>
</dbReference>
<evidence type="ECO:0000256" key="11">
    <source>
        <dbReference type="ARBA" id="ARBA00029811"/>
    </source>
</evidence>
<evidence type="ECO:0000256" key="7">
    <source>
        <dbReference type="ARBA" id="ARBA00022723"/>
    </source>
</evidence>
<dbReference type="PANTHER" id="PTHR11533">
    <property type="entry name" value="PROTEASE M1 ZINC METALLOPROTEASE"/>
    <property type="match status" value="1"/>
</dbReference>
<evidence type="ECO:0000256" key="9">
    <source>
        <dbReference type="ARBA" id="ARBA00022833"/>
    </source>
</evidence>
<evidence type="ECO:0000256" key="4">
    <source>
        <dbReference type="ARBA" id="ARBA00012564"/>
    </source>
</evidence>